<accession>A0ABU0J8S4</accession>
<organism evidence="1 2">
    <name type="scientific">Labrys wisconsinensis</name>
    <dbReference type="NCBI Taxonomy" id="425677"/>
    <lineage>
        <taxon>Bacteria</taxon>
        <taxon>Pseudomonadati</taxon>
        <taxon>Pseudomonadota</taxon>
        <taxon>Alphaproteobacteria</taxon>
        <taxon>Hyphomicrobiales</taxon>
        <taxon>Xanthobacteraceae</taxon>
        <taxon>Labrys</taxon>
    </lineage>
</organism>
<evidence type="ECO:0000313" key="2">
    <source>
        <dbReference type="Proteomes" id="UP001242480"/>
    </source>
</evidence>
<sequence length="259" mass="28361">MRPQAPTLIAHPCDEDVAQRVSIAEEAPRRNKCRVTFCKSGGRRLAIRRLSLWQDTVSGAAHRRRRLGRVPVAGPGRNPCAGPRHAAAAIRIGRRDPGNCRLHGDAASPAPPPAGARQNPVVEAARRGIARPFVREDAHSPRPRHLQYQSILSNPARMPVEMDGFGGPGCSVARHSRNTLTSISPVECKQCLQARPEARRAEGKCSLCYTRVTGFAGVCPIAQYGQDEWVIDGILMASRRMARRYASRGEEGHDRFSVS</sequence>
<protein>
    <submittedName>
        <fullName evidence="1">Uncharacterized protein</fullName>
    </submittedName>
</protein>
<proteinExistence type="predicted"/>
<evidence type="ECO:0000313" key="1">
    <source>
        <dbReference type="EMBL" id="MDQ0470680.1"/>
    </source>
</evidence>
<keyword evidence="2" id="KW-1185">Reference proteome</keyword>
<name>A0ABU0J8S4_9HYPH</name>
<gene>
    <name evidence="1" type="ORF">QO011_003699</name>
</gene>
<comment type="caution">
    <text evidence="1">The sequence shown here is derived from an EMBL/GenBank/DDBJ whole genome shotgun (WGS) entry which is preliminary data.</text>
</comment>
<dbReference type="Proteomes" id="UP001242480">
    <property type="component" value="Unassembled WGS sequence"/>
</dbReference>
<reference evidence="1 2" key="1">
    <citation type="submission" date="2023-07" db="EMBL/GenBank/DDBJ databases">
        <title>Genomic Encyclopedia of Type Strains, Phase IV (KMG-IV): sequencing the most valuable type-strain genomes for metagenomic binning, comparative biology and taxonomic classification.</title>
        <authorList>
            <person name="Goeker M."/>
        </authorList>
    </citation>
    <scope>NUCLEOTIDE SEQUENCE [LARGE SCALE GENOMIC DNA]</scope>
    <source>
        <strain evidence="1 2">DSM 19619</strain>
    </source>
</reference>
<dbReference type="EMBL" id="JAUSVX010000006">
    <property type="protein sequence ID" value="MDQ0470680.1"/>
    <property type="molecule type" value="Genomic_DNA"/>
</dbReference>